<reference evidence="2" key="1">
    <citation type="submission" date="2016-10" db="EMBL/GenBank/DDBJ databases">
        <authorList>
            <person name="Varghese N."/>
            <person name="Submissions S."/>
        </authorList>
    </citation>
    <scope>NUCLEOTIDE SEQUENCE [LARGE SCALE GENOMIC DNA]</scope>
    <source>
        <strain evidence="2">DSM 45722</strain>
    </source>
</reference>
<evidence type="ECO:0000313" key="1">
    <source>
        <dbReference type="EMBL" id="SCX48945.1"/>
    </source>
</evidence>
<protein>
    <submittedName>
        <fullName evidence="1">Uncharacterized protein</fullName>
    </submittedName>
</protein>
<dbReference type="EMBL" id="FMUH01000003">
    <property type="protein sequence ID" value="SCX48945.1"/>
    <property type="molecule type" value="Genomic_DNA"/>
</dbReference>
<dbReference type="Proteomes" id="UP000198981">
    <property type="component" value="Unassembled WGS sequence"/>
</dbReference>
<dbReference type="STRING" id="1960309.SAMN03159343_2072"/>
<dbReference type="AlphaFoldDB" id="A0A1G4Y6A0"/>
<organism evidence="1 2">
    <name type="scientific">Klenkia marina</name>
    <dbReference type="NCBI Taxonomy" id="1960309"/>
    <lineage>
        <taxon>Bacteria</taxon>
        <taxon>Bacillati</taxon>
        <taxon>Actinomycetota</taxon>
        <taxon>Actinomycetes</taxon>
        <taxon>Geodermatophilales</taxon>
        <taxon>Geodermatophilaceae</taxon>
        <taxon>Klenkia</taxon>
    </lineage>
</organism>
<accession>A0A1G4Y6A0</accession>
<keyword evidence="2" id="KW-1185">Reference proteome</keyword>
<proteinExistence type="predicted"/>
<dbReference type="RefSeq" id="WP_165839348.1">
    <property type="nucleotide sequence ID" value="NZ_FMUH01000003.1"/>
</dbReference>
<gene>
    <name evidence="1" type="ORF">SAMN03159343_2072</name>
</gene>
<evidence type="ECO:0000313" key="2">
    <source>
        <dbReference type="Proteomes" id="UP000198981"/>
    </source>
</evidence>
<name>A0A1G4Y6A0_9ACTN</name>
<sequence length="54" mass="5693">MADHEDDAAEPTEAAAILRRVLDAVDRGEITSTQTERDRLEGAAVALEGLAGNT</sequence>